<evidence type="ECO:0000259" key="4">
    <source>
        <dbReference type="PROSITE" id="PS50869"/>
    </source>
</evidence>
<keyword evidence="6" id="KW-1185">Reference proteome</keyword>
<evidence type="ECO:0000313" key="6">
    <source>
        <dbReference type="Proteomes" id="UP000694620"/>
    </source>
</evidence>
<dbReference type="Proteomes" id="UP000694620">
    <property type="component" value="Chromosome 1"/>
</dbReference>
<reference evidence="5" key="2">
    <citation type="submission" date="2025-08" db="UniProtKB">
        <authorList>
            <consortium name="Ensembl"/>
        </authorList>
    </citation>
    <scope>IDENTIFICATION</scope>
</reference>
<dbReference type="PROSITE" id="PS50869">
    <property type="entry name" value="BRICHOS"/>
    <property type="match status" value="1"/>
</dbReference>
<evidence type="ECO:0000313" key="5">
    <source>
        <dbReference type="Ensembl" id="ENSECRP00000000474.1"/>
    </source>
</evidence>
<dbReference type="Pfam" id="PF04089">
    <property type="entry name" value="BRICHOS"/>
    <property type="match status" value="1"/>
</dbReference>
<dbReference type="GeneTree" id="ENSGT00930000150969"/>
<dbReference type="InterPro" id="IPR051772">
    <property type="entry name" value="Gastrokine"/>
</dbReference>
<gene>
    <name evidence="5" type="primary">LOC114645538</name>
</gene>
<reference evidence="5" key="1">
    <citation type="submission" date="2021-06" db="EMBL/GenBank/DDBJ databases">
        <authorList>
            <consortium name="Wellcome Sanger Institute Data Sharing"/>
        </authorList>
    </citation>
    <scope>NUCLEOTIDE SEQUENCE [LARGE SCALE GENOMIC DNA]</scope>
</reference>
<dbReference type="InterPro" id="IPR007084">
    <property type="entry name" value="BRICHOS_dom"/>
</dbReference>
<dbReference type="AlphaFoldDB" id="A0A8C4X2R0"/>
<feature type="signal peptide" evidence="3">
    <location>
        <begin position="1"/>
        <end position="20"/>
    </location>
</feature>
<accession>A0A8C4X2R0</accession>
<keyword evidence="1" id="KW-1015">Disulfide bond</keyword>
<evidence type="ECO:0000256" key="3">
    <source>
        <dbReference type="SAM" id="SignalP"/>
    </source>
</evidence>
<feature type="region of interest" description="Disordered" evidence="2">
    <location>
        <begin position="99"/>
        <end position="118"/>
    </location>
</feature>
<protein>
    <submittedName>
        <fullName evidence="5">Gastrokine-1-like</fullName>
    </submittedName>
</protein>
<organism evidence="5 6">
    <name type="scientific">Erpetoichthys calabaricus</name>
    <name type="common">Rope fish</name>
    <name type="synonym">Calamoichthys calabaricus</name>
    <dbReference type="NCBI Taxonomy" id="27687"/>
    <lineage>
        <taxon>Eukaryota</taxon>
        <taxon>Metazoa</taxon>
        <taxon>Chordata</taxon>
        <taxon>Craniata</taxon>
        <taxon>Vertebrata</taxon>
        <taxon>Euteleostomi</taxon>
        <taxon>Actinopterygii</taxon>
        <taxon>Polypteriformes</taxon>
        <taxon>Polypteridae</taxon>
        <taxon>Erpetoichthys</taxon>
    </lineage>
</organism>
<proteinExistence type="predicted"/>
<evidence type="ECO:0000256" key="1">
    <source>
        <dbReference type="ARBA" id="ARBA00023157"/>
    </source>
</evidence>
<dbReference type="Gene3D" id="3.30.390.150">
    <property type="match status" value="1"/>
</dbReference>
<dbReference type="SMART" id="SM01039">
    <property type="entry name" value="BRICHOS"/>
    <property type="match status" value="1"/>
</dbReference>
<keyword evidence="3" id="KW-0732">Signal</keyword>
<sequence>MLKIIAVVALLGACLSLGLADEGASLTDHDKSGKPVHHSLVINKQEQTATVNLGAGKNSYTVILDYKTGIVAYRSFSQKSCFISRMNRATIPSLEKLSSAMESRKNKQGPPPPSVQYNISPDPIKDQSNLGAPVQALCQGLPSYWAQEQVGNMFFIGIGACANLNILFLFDVGLCGHVDAY</sequence>
<feature type="domain" description="BRICHOS" evidence="4">
    <location>
        <begin position="54"/>
        <end position="146"/>
    </location>
</feature>
<dbReference type="Ensembl" id="ENSECRT00000000485.1">
    <property type="protein sequence ID" value="ENSECRP00000000474.1"/>
    <property type="gene ID" value="ENSECRG00000000276.1"/>
</dbReference>
<dbReference type="PANTHER" id="PTHR16483">
    <property type="entry name" value="GASTROKINE 1"/>
    <property type="match status" value="1"/>
</dbReference>
<feature type="chain" id="PRO_5034756239" evidence="3">
    <location>
        <begin position="21"/>
        <end position="181"/>
    </location>
</feature>
<name>A0A8C4X2R0_ERPCA</name>
<reference evidence="5" key="3">
    <citation type="submission" date="2025-09" db="UniProtKB">
        <authorList>
            <consortium name="Ensembl"/>
        </authorList>
    </citation>
    <scope>IDENTIFICATION</scope>
</reference>
<evidence type="ECO:0000256" key="2">
    <source>
        <dbReference type="SAM" id="MobiDB-lite"/>
    </source>
</evidence>